<sequence length="70" mass="7810">MSWMYIILIITMMVGILLFFTGRRKGAGIYLFFGGMALITPVFISAGWFHALPLVPALSLLISFLMTKLP</sequence>
<dbReference type="EMBL" id="CP144914">
    <property type="protein sequence ID" value="WWD78938.1"/>
    <property type="molecule type" value="Genomic_DNA"/>
</dbReference>
<keyword evidence="1" id="KW-0472">Membrane</keyword>
<protein>
    <submittedName>
        <fullName evidence="2">Uncharacterized protein</fullName>
    </submittedName>
</protein>
<dbReference type="AlphaFoldDB" id="A0A5C7F4T6"/>
<keyword evidence="3" id="KW-1185">Reference proteome</keyword>
<evidence type="ECO:0000256" key="1">
    <source>
        <dbReference type="SAM" id="Phobius"/>
    </source>
</evidence>
<dbReference type="RefSeq" id="WP_147804692.1">
    <property type="nucleotide sequence ID" value="NZ_CP144914.1"/>
</dbReference>
<feature type="transmembrane region" description="Helical" evidence="1">
    <location>
        <begin position="6"/>
        <end position="22"/>
    </location>
</feature>
<keyword evidence="1" id="KW-1133">Transmembrane helix</keyword>
<keyword evidence="1" id="KW-0812">Transmembrane</keyword>
<dbReference type="OrthoDB" id="2937545at2"/>
<dbReference type="Proteomes" id="UP000321816">
    <property type="component" value="Chromosome"/>
</dbReference>
<organism evidence="2 3">
    <name type="scientific">Alkalicoccus halolimnae</name>
    <dbReference type="NCBI Taxonomy" id="1667239"/>
    <lineage>
        <taxon>Bacteria</taxon>
        <taxon>Bacillati</taxon>
        <taxon>Bacillota</taxon>
        <taxon>Bacilli</taxon>
        <taxon>Bacillales</taxon>
        <taxon>Bacillaceae</taxon>
        <taxon>Alkalicoccus</taxon>
    </lineage>
</organism>
<dbReference type="KEGG" id="ahal:FTX54_010940"/>
<feature type="transmembrane region" description="Helical" evidence="1">
    <location>
        <begin position="29"/>
        <end position="51"/>
    </location>
</feature>
<evidence type="ECO:0000313" key="3">
    <source>
        <dbReference type="Proteomes" id="UP000321816"/>
    </source>
</evidence>
<gene>
    <name evidence="2" type="ORF">FTX54_010940</name>
</gene>
<evidence type="ECO:0000313" key="2">
    <source>
        <dbReference type="EMBL" id="WWD78938.1"/>
    </source>
</evidence>
<reference evidence="2 3" key="1">
    <citation type="submission" date="2024-01" db="EMBL/GenBank/DDBJ databases">
        <title>Complete Genome Sequence of Alkalicoccus halolimnae BZ-SZ-XJ29T, a Moderately Halophilic Bacterium Isolated from a Salt Lake.</title>
        <authorList>
            <person name="Zhao B."/>
        </authorList>
    </citation>
    <scope>NUCLEOTIDE SEQUENCE [LARGE SCALE GENOMIC DNA]</scope>
    <source>
        <strain evidence="2 3">BZ-SZ-XJ29</strain>
    </source>
</reference>
<name>A0A5C7F4T6_9BACI</name>
<proteinExistence type="predicted"/>
<accession>A0A5C7F4T6</accession>